<organism evidence="2 3">
    <name type="scientific">Paraburkholderia ginsengiterrae</name>
    <dbReference type="NCBI Taxonomy" id="1462993"/>
    <lineage>
        <taxon>Bacteria</taxon>
        <taxon>Pseudomonadati</taxon>
        <taxon>Pseudomonadota</taxon>
        <taxon>Betaproteobacteria</taxon>
        <taxon>Burkholderiales</taxon>
        <taxon>Burkholderiaceae</taxon>
        <taxon>Paraburkholderia</taxon>
    </lineage>
</organism>
<reference evidence="2 3" key="1">
    <citation type="submission" date="2016-04" db="EMBL/GenBank/DDBJ databases">
        <title>Reclassification of Paraburkholderia panaciterrae (Farh et al. 2015) Dobritsa &amp; Samadpour 2016 as a later homotypic synonym of Paraburkholderia ginsengiterrae (Farh et al. 2015) Dobritsa &amp; Samadpour 2016.</title>
        <authorList>
            <person name="Dobritsa A.P."/>
            <person name="Kutumbaka K."/>
            <person name="Samadpour M."/>
        </authorList>
    </citation>
    <scope>NUCLEOTIDE SEQUENCE [LARGE SCALE GENOMIC DNA]</scope>
    <source>
        <strain evidence="2 3">DCY85</strain>
    </source>
</reference>
<name>A0A1A9N688_9BURK</name>
<feature type="region of interest" description="Disordered" evidence="1">
    <location>
        <begin position="1"/>
        <end position="116"/>
    </location>
</feature>
<evidence type="ECO:0000313" key="3">
    <source>
        <dbReference type="Proteomes" id="UP000078116"/>
    </source>
</evidence>
<evidence type="ECO:0000313" key="2">
    <source>
        <dbReference type="EMBL" id="OAJ59103.1"/>
    </source>
</evidence>
<feature type="compositionally biased region" description="Basic and acidic residues" evidence="1">
    <location>
        <begin position="52"/>
        <end position="96"/>
    </location>
</feature>
<protein>
    <submittedName>
        <fullName evidence="2">Uncharacterized protein</fullName>
    </submittedName>
</protein>
<dbReference type="AlphaFoldDB" id="A0A1A9N688"/>
<comment type="caution">
    <text evidence="2">The sequence shown here is derived from an EMBL/GenBank/DDBJ whole genome shotgun (WGS) entry which is preliminary data.</text>
</comment>
<feature type="compositionally biased region" description="Basic residues" evidence="1">
    <location>
        <begin position="30"/>
        <end position="39"/>
    </location>
</feature>
<accession>A0A1A9N688</accession>
<proteinExistence type="predicted"/>
<feature type="compositionally biased region" description="Gly residues" evidence="1">
    <location>
        <begin position="1"/>
        <end position="24"/>
    </location>
</feature>
<evidence type="ECO:0000256" key="1">
    <source>
        <dbReference type="SAM" id="MobiDB-lite"/>
    </source>
</evidence>
<dbReference type="Proteomes" id="UP000078116">
    <property type="component" value="Unassembled WGS sequence"/>
</dbReference>
<gene>
    <name evidence="2" type="ORF">A6V37_38480</name>
</gene>
<sequence length="116" mass="11674">MGGRSRQYGGGLGGGQQGGLGVGERGSRCGARRRGRRLRRGECGAEAGGRARAGERGGGEVEVKEHREMEGGARPARQEGGRVGRGTDGEQGDEGHALGVEVGGGVGVPVRRALGG</sequence>
<dbReference type="EMBL" id="LXKA01000293">
    <property type="protein sequence ID" value="OAJ59103.1"/>
    <property type="molecule type" value="Genomic_DNA"/>
</dbReference>